<proteinExistence type="predicted"/>
<gene>
    <name evidence="1" type="ORF">MIND_01404500</name>
</gene>
<comment type="caution">
    <text evidence="1">The sequence shown here is derived from an EMBL/GenBank/DDBJ whole genome shotgun (WGS) entry which is preliminary data.</text>
</comment>
<protein>
    <submittedName>
        <fullName evidence="1">Uncharacterized protein</fullName>
    </submittedName>
</protein>
<evidence type="ECO:0000313" key="2">
    <source>
        <dbReference type="Proteomes" id="UP000636479"/>
    </source>
</evidence>
<dbReference type="GeneID" id="59352962"/>
<dbReference type="AlphaFoldDB" id="A0A8H6VR32"/>
<organism evidence="1 2">
    <name type="scientific">Mycena indigotica</name>
    <dbReference type="NCBI Taxonomy" id="2126181"/>
    <lineage>
        <taxon>Eukaryota</taxon>
        <taxon>Fungi</taxon>
        <taxon>Dikarya</taxon>
        <taxon>Basidiomycota</taxon>
        <taxon>Agaricomycotina</taxon>
        <taxon>Agaricomycetes</taxon>
        <taxon>Agaricomycetidae</taxon>
        <taxon>Agaricales</taxon>
        <taxon>Marasmiineae</taxon>
        <taxon>Mycenaceae</taxon>
        <taxon>Mycena</taxon>
    </lineage>
</organism>
<dbReference type="OrthoDB" id="2974164at2759"/>
<reference evidence="1" key="1">
    <citation type="submission" date="2020-05" db="EMBL/GenBank/DDBJ databases">
        <title>Mycena genomes resolve the evolution of fungal bioluminescence.</title>
        <authorList>
            <person name="Tsai I.J."/>
        </authorList>
    </citation>
    <scope>NUCLEOTIDE SEQUENCE</scope>
    <source>
        <strain evidence="1">171206Taipei</strain>
    </source>
</reference>
<accession>A0A8H6VR32</accession>
<sequence>MDTRNSGAQALQMGGVGLPIYAFKDKWTTELLKINVIPNDRTNAAIGHLFLDFVAEKGGIGLQITVDKGSEIGWMLAIQDSLRHLFNWTFPPLIQAELDEFQQYWNSHTVRFQKEKLMPSGHVPSDAREHPEAYGGIDCFIQVPRATVNELRETLSEEVGPREQHLEWVSPSFDVFATLVYNSIGKPLLTLENSWKVFSDMASKMEALGHEHWPENLKE</sequence>
<dbReference type="RefSeq" id="XP_037213038.1">
    <property type="nucleotide sequence ID" value="XM_037370446.1"/>
</dbReference>
<keyword evidence="2" id="KW-1185">Reference proteome</keyword>
<name>A0A8H6VR32_9AGAR</name>
<dbReference type="EMBL" id="JACAZF010000018">
    <property type="protein sequence ID" value="KAF7288886.1"/>
    <property type="molecule type" value="Genomic_DNA"/>
</dbReference>
<evidence type="ECO:0000313" key="1">
    <source>
        <dbReference type="EMBL" id="KAF7288886.1"/>
    </source>
</evidence>
<dbReference type="Proteomes" id="UP000636479">
    <property type="component" value="Unassembled WGS sequence"/>
</dbReference>